<keyword evidence="2" id="KW-1185">Reference proteome</keyword>
<evidence type="ECO:0000313" key="2">
    <source>
        <dbReference type="Proteomes" id="UP000192907"/>
    </source>
</evidence>
<reference evidence="2" key="1">
    <citation type="submission" date="2017-04" db="EMBL/GenBank/DDBJ databases">
        <authorList>
            <person name="Varghese N."/>
            <person name="Submissions S."/>
        </authorList>
    </citation>
    <scope>NUCLEOTIDE SEQUENCE [LARGE SCALE GENOMIC DNA]</scope>
    <source>
        <strain evidence="2">RKEM611</strain>
    </source>
</reference>
<sequence>MLQVFRKGATVKRQTLALIIFLGPVGCGVQSSPDRELVVMGSEFNVNLSTLFVCTTNIEDGEQAYADLELSSAIKITYSAFKGTNSTINERIVRAEIDTLYNLSGETFGTEDFDVSKTEYYQDADDNPAIRLAKDITGNDDGVWAFSIVDNQPSVAYTDTDLGAKSPVTINYDLTEGSSECSGSYSTGS</sequence>
<evidence type="ECO:0000313" key="1">
    <source>
        <dbReference type="EMBL" id="SMF61922.1"/>
    </source>
</evidence>
<accession>A0A1Y6CFU6</accession>
<protein>
    <submittedName>
        <fullName evidence="1">Uncharacterized protein</fullName>
    </submittedName>
</protein>
<dbReference type="EMBL" id="FWZT01000021">
    <property type="protein sequence ID" value="SMF61922.1"/>
    <property type="molecule type" value="Genomic_DNA"/>
</dbReference>
<dbReference type="Proteomes" id="UP000192907">
    <property type="component" value="Unassembled WGS sequence"/>
</dbReference>
<organism evidence="1 2">
    <name type="scientific">Pseudobacteriovorax antillogorgiicola</name>
    <dbReference type="NCBI Taxonomy" id="1513793"/>
    <lineage>
        <taxon>Bacteria</taxon>
        <taxon>Pseudomonadati</taxon>
        <taxon>Bdellovibrionota</taxon>
        <taxon>Oligoflexia</taxon>
        <taxon>Oligoflexales</taxon>
        <taxon>Pseudobacteriovoracaceae</taxon>
        <taxon>Pseudobacteriovorax</taxon>
    </lineage>
</organism>
<dbReference type="AlphaFoldDB" id="A0A1Y6CFU6"/>
<gene>
    <name evidence="1" type="ORF">SAMN06296036_1212</name>
</gene>
<proteinExistence type="predicted"/>
<name>A0A1Y6CFU6_9BACT</name>